<dbReference type="FunFam" id="1.20.58.1610:FF:000004">
    <property type="entry name" value="NADH-quinone oxidoreductase subunit A"/>
    <property type="match status" value="1"/>
</dbReference>
<dbReference type="Pfam" id="PF00507">
    <property type="entry name" value="Oxidored_q4"/>
    <property type="match status" value="1"/>
</dbReference>
<dbReference type="PANTHER" id="PTHR11058:SF9">
    <property type="entry name" value="NADH-UBIQUINONE OXIDOREDUCTASE CHAIN 3"/>
    <property type="match status" value="1"/>
</dbReference>
<keyword evidence="7 11" id="KW-1133">Transmembrane helix</keyword>
<comment type="subcellular location">
    <subcellularLocation>
        <location evidence="11 12">Cell membrane</location>
        <topology evidence="11 12">Multi-pass membrane protein</topology>
    </subcellularLocation>
    <subcellularLocation>
        <location evidence="1">Membrane</location>
        <topology evidence="1">Multi-pass membrane protein</topology>
    </subcellularLocation>
</comment>
<comment type="catalytic activity">
    <reaction evidence="11 12">
        <text>a quinone + NADH + 5 H(+)(in) = a quinol + NAD(+) + 4 H(+)(out)</text>
        <dbReference type="Rhea" id="RHEA:57888"/>
        <dbReference type="ChEBI" id="CHEBI:15378"/>
        <dbReference type="ChEBI" id="CHEBI:24646"/>
        <dbReference type="ChEBI" id="CHEBI:57540"/>
        <dbReference type="ChEBI" id="CHEBI:57945"/>
        <dbReference type="ChEBI" id="CHEBI:132124"/>
    </reaction>
</comment>
<dbReference type="GO" id="GO:0048038">
    <property type="term" value="F:quinone binding"/>
    <property type="evidence" value="ECO:0007669"/>
    <property type="project" value="UniProtKB-KW"/>
</dbReference>
<protein>
    <recommendedName>
        <fullName evidence="11">NADH-quinone oxidoreductase subunit A</fullName>
        <ecNumber evidence="11">7.1.1.-</ecNumber>
    </recommendedName>
    <alternativeName>
        <fullName evidence="11">NADH dehydrogenase I subunit A</fullName>
    </alternativeName>
    <alternativeName>
        <fullName evidence="11">NDH-1 subunit A</fullName>
    </alternativeName>
    <alternativeName>
        <fullName evidence="11">NUO1</fullName>
    </alternativeName>
</protein>
<evidence type="ECO:0000256" key="12">
    <source>
        <dbReference type="RuleBase" id="RU003639"/>
    </source>
</evidence>
<dbReference type="RefSeq" id="WP_201329866.1">
    <property type="nucleotide sequence ID" value="NZ_AP023215.1"/>
</dbReference>
<evidence type="ECO:0000256" key="6">
    <source>
        <dbReference type="ARBA" id="ARBA00022967"/>
    </source>
</evidence>
<keyword evidence="9 11" id="KW-0830">Ubiquinone</keyword>
<comment type="function">
    <text evidence="11">NDH-1 shuttles electrons from NADH, via FMN and iron-sulfur (Fe-S) centers, to quinones in the respiratory chain. The immediate electron acceptor for the enzyme in this species is believed to be ubiquinone. Couples the redox reaction to proton translocation (for every two electrons transferred, four hydrogen ions are translocated across the cytoplasmic membrane), and thus conserves the redox energy in a proton gradient.</text>
</comment>
<keyword evidence="11" id="KW-1003">Cell membrane</keyword>
<evidence type="ECO:0000313" key="13">
    <source>
        <dbReference type="EMBL" id="BCG49526.1"/>
    </source>
</evidence>
<sequence>MNFKNYFPIFLFIVIGIIIGILPQIIGRILGPHNPNSQKNSPYECGFKEFEGVPIKFDVRYYLIAIFFILFDLETIFFFPWGVVMRDLNSSGFMVMIIFIIEFIISFLYIWKKGALDWE</sequence>
<comment type="subunit">
    <text evidence="11">NDH-1 is composed of 14 different subunits. Subunits NuoA, H, J, K, L, M, N constitute the membrane sector of the complex.</text>
</comment>
<dbReference type="EMBL" id="AP023215">
    <property type="protein sequence ID" value="BCG49526.1"/>
    <property type="molecule type" value="Genomic_DNA"/>
</dbReference>
<dbReference type="KEGG" id="parm:PADco_1060"/>
<evidence type="ECO:0000256" key="3">
    <source>
        <dbReference type="ARBA" id="ARBA00022448"/>
    </source>
</evidence>
<keyword evidence="10 11" id="KW-0472">Membrane</keyword>
<evidence type="ECO:0000256" key="10">
    <source>
        <dbReference type="ARBA" id="ARBA00023136"/>
    </source>
</evidence>
<dbReference type="GO" id="GO:0050136">
    <property type="term" value="F:NADH dehydrogenase (quinone) (non-electrogenic) activity"/>
    <property type="evidence" value="ECO:0007669"/>
    <property type="project" value="UniProtKB-UniRule"/>
</dbReference>
<keyword evidence="6 11" id="KW-1278">Translocase</keyword>
<dbReference type="GO" id="GO:0030964">
    <property type="term" value="C:NADH dehydrogenase complex"/>
    <property type="evidence" value="ECO:0007669"/>
    <property type="project" value="TreeGrafter"/>
</dbReference>
<evidence type="ECO:0000256" key="2">
    <source>
        <dbReference type="ARBA" id="ARBA00008472"/>
    </source>
</evidence>
<keyword evidence="5 11" id="KW-0874">Quinone</keyword>
<evidence type="ECO:0000256" key="7">
    <source>
        <dbReference type="ARBA" id="ARBA00022989"/>
    </source>
</evidence>
<evidence type="ECO:0000256" key="5">
    <source>
        <dbReference type="ARBA" id="ARBA00022719"/>
    </source>
</evidence>
<keyword evidence="14" id="KW-1185">Reference proteome</keyword>
<dbReference type="Gene3D" id="1.20.58.1610">
    <property type="entry name" value="NADH:ubiquinone/plastoquinone oxidoreductase, chain 3"/>
    <property type="match status" value="1"/>
</dbReference>
<feature type="transmembrane region" description="Helical" evidence="11">
    <location>
        <begin position="6"/>
        <end position="30"/>
    </location>
</feature>
<keyword evidence="4 11" id="KW-0812">Transmembrane</keyword>
<dbReference type="GO" id="GO:0008137">
    <property type="term" value="F:NADH dehydrogenase (ubiquinone) activity"/>
    <property type="evidence" value="ECO:0007669"/>
    <property type="project" value="InterPro"/>
</dbReference>
<dbReference type="EC" id="7.1.1.-" evidence="11"/>
<keyword evidence="8 11" id="KW-0520">NAD</keyword>
<dbReference type="PANTHER" id="PTHR11058">
    <property type="entry name" value="NADH-UBIQUINONE OXIDOREDUCTASE CHAIN 3"/>
    <property type="match status" value="1"/>
</dbReference>
<keyword evidence="3 11" id="KW-0813">Transport</keyword>
<gene>
    <name evidence="11 13" type="primary">nuoA</name>
    <name evidence="13" type="ORF">PADco_1060</name>
</gene>
<evidence type="ECO:0000256" key="4">
    <source>
        <dbReference type="ARBA" id="ARBA00022692"/>
    </source>
</evidence>
<accession>A0A7R6VZL4</accession>
<evidence type="ECO:0000256" key="8">
    <source>
        <dbReference type="ARBA" id="ARBA00023027"/>
    </source>
</evidence>
<comment type="similarity">
    <text evidence="2 11 12">Belongs to the complex I subunit 3 family.</text>
</comment>
<dbReference type="InterPro" id="IPR038430">
    <property type="entry name" value="NDAH_ubi_oxred_su3_sf"/>
</dbReference>
<dbReference type="InterPro" id="IPR000440">
    <property type="entry name" value="NADH_UbQ/plastoQ_OxRdtase_su3"/>
</dbReference>
<dbReference type="GO" id="GO:0005886">
    <property type="term" value="C:plasma membrane"/>
    <property type="evidence" value="ECO:0007669"/>
    <property type="project" value="UniProtKB-SubCell"/>
</dbReference>
<feature type="transmembrane region" description="Helical" evidence="11">
    <location>
        <begin position="61"/>
        <end position="81"/>
    </location>
</feature>
<evidence type="ECO:0000256" key="11">
    <source>
        <dbReference type="HAMAP-Rule" id="MF_01394"/>
    </source>
</evidence>
<dbReference type="AlphaFoldDB" id="A0A7R6VZL4"/>
<evidence type="ECO:0000313" key="14">
    <source>
        <dbReference type="Proteomes" id="UP000595708"/>
    </source>
</evidence>
<dbReference type="InterPro" id="IPR023043">
    <property type="entry name" value="NAD(P)H_OxRDtase_bac/plastid"/>
</dbReference>
<feature type="transmembrane region" description="Helical" evidence="11">
    <location>
        <begin position="93"/>
        <end position="111"/>
    </location>
</feature>
<name>A0A7R6VZL4_9PROT</name>
<proteinExistence type="inferred from homology"/>
<dbReference type="HAMAP" id="MF_01394">
    <property type="entry name" value="NDH1_NuoA"/>
    <property type="match status" value="1"/>
</dbReference>
<dbReference type="Proteomes" id="UP000595708">
    <property type="component" value="Chromosome"/>
</dbReference>
<evidence type="ECO:0000256" key="1">
    <source>
        <dbReference type="ARBA" id="ARBA00004141"/>
    </source>
</evidence>
<reference evidence="13 14" key="1">
    <citation type="journal article" date="2020" name="Genome Biol. Evol.">
        <title>Comparative Genomics Underlines Multiple Roles of Profftella, an Obligate Symbiont of Psyllids: Providing Toxins, Vitamins, and Carotenoids.</title>
        <authorList>
            <person name="Nakabachi A."/>
            <person name="Piel J."/>
            <person name="Malenovsky I."/>
            <person name="Hirose Y."/>
        </authorList>
    </citation>
    <scope>NUCLEOTIDE SEQUENCE [LARGE SCALE GENOMIC DNA]</scope>
    <source>
        <strain evidence="13 14">Dco</strain>
    </source>
</reference>
<organism evidence="13 14">
    <name type="scientific">Candidatus Profftella armatura</name>
    <name type="common">Diaphorina cf. continua</name>
    <dbReference type="NCBI Taxonomy" id="2661583"/>
    <lineage>
        <taxon>Bacteria</taxon>
        <taxon>Pseudomonadati</taxon>
        <taxon>Pseudomonadota</taxon>
        <taxon>Betaproteobacteria</taxon>
        <taxon>Candidatus Profftella</taxon>
    </lineage>
</organism>
<evidence type="ECO:0000256" key="9">
    <source>
        <dbReference type="ARBA" id="ARBA00023075"/>
    </source>
</evidence>